<dbReference type="GO" id="GO:0004515">
    <property type="term" value="F:nicotinate-nucleotide adenylyltransferase activity"/>
    <property type="evidence" value="ECO:0007669"/>
    <property type="project" value="UniProtKB-EC"/>
</dbReference>
<dbReference type="EMBL" id="JBHSDT010000008">
    <property type="protein sequence ID" value="MFC4404052.1"/>
    <property type="molecule type" value="Genomic_DNA"/>
</dbReference>
<dbReference type="NCBIfam" id="NF000840">
    <property type="entry name" value="PRK00071.1-3"/>
    <property type="match status" value="1"/>
</dbReference>
<dbReference type="CDD" id="cd02165">
    <property type="entry name" value="NMNAT"/>
    <property type="match status" value="1"/>
</dbReference>
<dbReference type="InterPro" id="IPR004821">
    <property type="entry name" value="Cyt_trans-like"/>
</dbReference>
<accession>A0ABV8WVZ5</accession>
<evidence type="ECO:0000256" key="2">
    <source>
        <dbReference type="ARBA" id="ARBA00005019"/>
    </source>
</evidence>
<organism evidence="12 13">
    <name type="scientific">Gracilibacillus xinjiangensis</name>
    <dbReference type="NCBI Taxonomy" id="1193282"/>
    <lineage>
        <taxon>Bacteria</taxon>
        <taxon>Bacillati</taxon>
        <taxon>Bacillota</taxon>
        <taxon>Bacilli</taxon>
        <taxon>Bacillales</taxon>
        <taxon>Bacillaceae</taxon>
        <taxon>Gracilibacillus</taxon>
    </lineage>
</organism>
<evidence type="ECO:0000259" key="11">
    <source>
        <dbReference type="Pfam" id="PF01467"/>
    </source>
</evidence>
<dbReference type="NCBIfam" id="TIGR00482">
    <property type="entry name" value="nicotinate (nicotinamide) nucleotide adenylyltransferase"/>
    <property type="match status" value="1"/>
</dbReference>
<keyword evidence="5 10" id="KW-0548">Nucleotidyltransferase</keyword>
<comment type="function">
    <text evidence="1 10">Catalyzes the reversible adenylation of nicotinate mononucleotide (NaMN) to nicotinic acid adenine dinucleotide (NaAD).</text>
</comment>
<evidence type="ECO:0000256" key="1">
    <source>
        <dbReference type="ARBA" id="ARBA00002324"/>
    </source>
</evidence>
<evidence type="ECO:0000256" key="7">
    <source>
        <dbReference type="ARBA" id="ARBA00022840"/>
    </source>
</evidence>
<dbReference type="Gene3D" id="3.40.50.620">
    <property type="entry name" value="HUPs"/>
    <property type="match status" value="1"/>
</dbReference>
<dbReference type="Pfam" id="PF01467">
    <property type="entry name" value="CTP_transf_like"/>
    <property type="match status" value="1"/>
</dbReference>
<evidence type="ECO:0000256" key="9">
    <source>
        <dbReference type="ARBA" id="ARBA00048721"/>
    </source>
</evidence>
<dbReference type="PANTHER" id="PTHR39321">
    <property type="entry name" value="NICOTINATE-NUCLEOTIDE ADENYLYLTRANSFERASE-RELATED"/>
    <property type="match status" value="1"/>
</dbReference>
<evidence type="ECO:0000256" key="10">
    <source>
        <dbReference type="HAMAP-Rule" id="MF_00244"/>
    </source>
</evidence>
<reference evidence="13" key="1">
    <citation type="journal article" date="2019" name="Int. J. Syst. Evol. Microbiol.">
        <title>The Global Catalogue of Microorganisms (GCM) 10K type strain sequencing project: providing services to taxonomists for standard genome sequencing and annotation.</title>
        <authorList>
            <consortium name="The Broad Institute Genomics Platform"/>
            <consortium name="The Broad Institute Genome Sequencing Center for Infectious Disease"/>
            <person name="Wu L."/>
            <person name="Ma J."/>
        </authorList>
    </citation>
    <scope>NUCLEOTIDE SEQUENCE [LARGE SCALE GENOMIC DNA]</scope>
    <source>
        <strain evidence="13">CCUG 37865</strain>
    </source>
</reference>
<dbReference type="SUPFAM" id="SSF52374">
    <property type="entry name" value="Nucleotidylyl transferase"/>
    <property type="match status" value="1"/>
</dbReference>
<dbReference type="Proteomes" id="UP001595882">
    <property type="component" value="Unassembled WGS sequence"/>
</dbReference>
<proteinExistence type="inferred from homology"/>
<name>A0ABV8WVZ5_9BACI</name>
<comment type="caution">
    <text evidence="12">The sequence shown here is derived from an EMBL/GenBank/DDBJ whole genome shotgun (WGS) entry which is preliminary data.</text>
</comment>
<keyword evidence="3 10" id="KW-0662">Pyridine nucleotide biosynthesis</keyword>
<sequence>MRKIGLFGGTFDPPHYGHLIMAEQVYESLQLDEVWFIPTNHPPHKEDAKSNGILRKEMIEAAIQGHPAFRVNGIELNRTGKSYTIDTIRDLQREYPDTAFYFIIGGDMVEYLPKWHQIDELNEIVQFVGVNRPGHSMETAYNIEEVEMPLINISSTMIRDRVANDRSIRYLTTPEVKVIIEKSKLYQR</sequence>
<dbReference type="PANTHER" id="PTHR39321:SF3">
    <property type="entry name" value="PHOSPHOPANTETHEINE ADENYLYLTRANSFERASE"/>
    <property type="match status" value="1"/>
</dbReference>
<keyword evidence="6 10" id="KW-0547">Nucleotide-binding</keyword>
<comment type="pathway">
    <text evidence="2 10">Cofactor biosynthesis; NAD(+) biosynthesis; deamido-NAD(+) from nicotinate D-ribonucleotide: step 1/1.</text>
</comment>
<dbReference type="HAMAP" id="MF_00244">
    <property type="entry name" value="NaMN_adenylyltr"/>
    <property type="match status" value="1"/>
</dbReference>
<evidence type="ECO:0000256" key="5">
    <source>
        <dbReference type="ARBA" id="ARBA00022695"/>
    </source>
</evidence>
<keyword evidence="7 10" id="KW-0067">ATP-binding</keyword>
<dbReference type="RefSeq" id="WP_390252592.1">
    <property type="nucleotide sequence ID" value="NZ_JBHSDT010000008.1"/>
</dbReference>
<keyword evidence="8 10" id="KW-0520">NAD</keyword>
<comment type="similarity">
    <text evidence="10">Belongs to the NadD family.</text>
</comment>
<evidence type="ECO:0000256" key="8">
    <source>
        <dbReference type="ARBA" id="ARBA00023027"/>
    </source>
</evidence>
<keyword evidence="4 10" id="KW-0808">Transferase</keyword>
<evidence type="ECO:0000256" key="6">
    <source>
        <dbReference type="ARBA" id="ARBA00022741"/>
    </source>
</evidence>
<dbReference type="InterPro" id="IPR005248">
    <property type="entry name" value="NadD/NMNAT"/>
</dbReference>
<evidence type="ECO:0000256" key="3">
    <source>
        <dbReference type="ARBA" id="ARBA00022642"/>
    </source>
</evidence>
<dbReference type="NCBIfam" id="NF000841">
    <property type="entry name" value="PRK00071.1-4"/>
    <property type="match status" value="1"/>
</dbReference>
<comment type="catalytic activity">
    <reaction evidence="9 10">
        <text>nicotinate beta-D-ribonucleotide + ATP + H(+) = deamido-NAD(+) + diphosphate</text>
        <dbReference type="Rhea" id="RHEA:22860"/>
        <dbReference type="ChEBI" id="CHEBI:15378"/>
        <dbReference type="ChEBI" id="CHEBI:30616"/>
        <dbReference type="ChEBI" id="CHEBI:33019"/>
        <dbReference type="ChEBI" id="CHEBI:57502"/>
        <dbReference type="ChEBI" id="CHEBI:58437"/>
        <dbReference type="EC" id="2.7.7.18"/>
    </reaction>
</comment>
<dbReference type="InterPro" id="IPR014729">
    <property type="entry name" value="Rossmann-like_a/b/a_fold"/>
</dbReference>
<gene>
    <name evidence="10" type="primary">nadD</name>
    <name evidence="12" type="ORF">ACFOY7_13330</name>
</gene>
<protein>
    <recommendedName>
        <fullName evidence="10">Probable nicotinate-nucleotide adenylyltransferase</fullName>
        <ecNumber evidence="10">2.7.7.18</ecNumber>
    </recommendedName>
    <alternativeName>
        <fullName evidence="10">Deamido-NAD(+) diphosphorylase</fullName>
    </alternativeName>
    <alternativeName>
        <fullName evidence="10">Deamido-NAD(+) pyrophosphorylase</fullName>
    </alternativeName>
    <alternativeName>
        <fullName evidence="10">Nicotinate mononucleotide adenylyltransferase</fullName>
        <shortName evidence="10">NaMN adenylyltransferase</shortName>
    </alternativeName>
</protein>
<dbReference type="NCBIfam" id="TIGR00125">
    <property type="entry name" value="cyt_tran_rel"/>
    <property type="match status" value="1"/>
</dbReference>
<evidence type="ECO:0000256" key="4">
    <source>
        <dbReference type="ARBA" id="ARBA00022679"/>
    </source>
</evidence>
<dbReference type="EC" id="2.7.7.18" evidence="10"/>
<feature type="domain" description="Cytidyltransferase-like" evidence="11">
    <location>
        <begin position="6"/>
        <end position="161"/>
    </location>
</feature>
<evidence type="ECO:0000313" key="13">
    <source>
        <dbReference type="Proteomes" id="UP001595882"/>
    </source>
</evidence>
<keyword evidence="13" id="KW-1185">Reference proteome</keyword>
<evidence type="ECO:0000313" key="12">
    <source>
        <dbReference type="EMBL" id="MFC4404052.1"/>
    </source>
</evidence>